<feature type="region of interest" description="Disordered" evidence="2">
    <location>
        <begin position="91"/>
        <end position="110"/>
    </location>
</feature>
<gene>
    <name evidence="3" type="ORF">LECACI_7A004600</name>
</gene>
<dbReference type="Proteomes" id="UP001296104">
    <property type="component" value="Unassembled WGS sequence"/>
</dbReference>
<comment type="caution">
    <text evidence="3">The sequence shown here is derived from an EMBL/GenBank/DDBJ whole genome shotgun (WGS) entry which is preliminary data.</text>
</comment>
<name>A0AAI8YZ23_9PEZI</name>
<keyword evidence="4" id="KW-1185">Reference proteome</keyword>
<organism evidence="3 4">
    <name type="scientific">Lecanosticta acicola</name>
    <dbReference type="NCBI Taxonomy" id="111012"/>
    <lineage>
        <taxon>Eukaryota</taxon>
        <taxon>Fungi</taxon>
        <taxon>Dikarya</taxon>
        <taxon>Ascomycota</taxon>
        <taxon>Pezizomycotina</taxon>
        <taxon>Dothideomycetes</taxon>
        <taxon>Dothideomycetidae</taxon>
        <taxon>Mycosphaerellales</taxon>
        <taxon>Mycosphaerellaceae</taxon>
        <taxon>Lecanosticta</taxon>
    </lineage>
</organism>
<dbReference type="EMBL" id="CAVMBE010000026">
    <property type="protein sequence ID" value="CAK4016609.1"/>
    <property type="molecule type" value="Genomic_DNA"/>
</dbReference>
<feature type="compositionally biased region" description="Basic and acidic residues" evidence="2">
    <location>
        <begin position="175"/>
        <end position="185"/>
    </location>
</feature>
<evidence type="ECO:0000313" key="3">
    <source>
        <dbReference type="EMBL" id="CAK4016609.1"/>
    </source>
</evidence>
<feature type="region of interest" description="Disordered" evidence="2">
    <location>
        <begin position="123"/>
        <end position="185"/>
    </location>
</feature>
<dbReference type="AlphaFoldDB" id="A0AAI8YZ23"/>
<reference evidence="3" key="1">
    <citation type="submission" date="2023-11" db="EMBL/GenBank/DDBJ databases">
        <authorList>
            <person name="Alioto T."/>
            <person name="Alioto T."/>
            <person name="Gomez Garrido J."/>
        </authorList>
    </citation>
    <scope>NUCLEOTIDE SEQUENCE</scope>
</reference>
<sequence>MQPKSGAVFSLDGFRATFDYLFQNQSMTRAQAQQVQQLQKKIHQQWNYITRQERATLVRALVSAATRSANAAAKDIQRVMIGTYAFQDGEFRQKPHKDTNYHGSSPRKPKNTLQKEAFAIQQPPHSAGSHGQVDAQGDESDLTGAVIDSVPNSPFQPLTPHAPQKSGASSSAVHNGEDALSHEDCVPREMHEELRQQWIQTTETMAEQLEAINQQNQALEQRDDTINQQNEEIGDLRQALRSYDELKRNMLHMLNGHE</sequence>
<feature type="coiled-coil region" evidence="1">
    <location>
        <begin position="202"/>
        <end position="246"/>
    </location>
</feature>
<keyword evidence="1" id="KW-0175">Coiled coil</keyword>
<feature type="compositionally biased region" description="Basic and acidic residues" evidence="2">
    <location>
        <begin position="91"/>
        <end position="100"/>
    </location>
</feature>
<evidence type="ECO:0000256" key="1">
    <source>
        <dbReference type="SAM" id="Coils"/>
    </source>
</evidence>
<proteinExistence type="predicted"/>
<evidence type="ECO:0000313" key="4">
    <source>
        <dbReference type="Proteomes" id="UP001296104"/>
    </source>
</evidence>
<accession>A0AAI8YZ23</accession>
<evidence type="ECO:0000256" key="2">
    <source>
        <dbReference type="SAM" id="MobiDB-lite"/>
    </source>
</evidence>
<protein>
    <submittedName>
        <fullName evidence="3">Uncharacterized protein</fullName>
    </submittedName>
</protein>